<gene>
    <name evidence="1" type="ORF">AYBTSS11_LOCUS18870</name>
</gene>
<evidence type="ECO:0000313" key="1">
    <source>
        <dbReference type="EMBL" id="CAJ1961718.1"/>
    </source>
</evidence>
<protein>
    <submittedName>
        <fullName evidence="1">Uncharacterized protein</fullName>
    </submittedName>
</protein>
<dbReference type="EMBL" id="OY731403">
    <property type="protein sequence ID" value="CAJ1961718.1"/>
    <property type="molecule type" value="Genomic_DNA"/>
</dbReference>
<organism evidence="1 2">
    <name type="scientific">Sphenostylis stenocarpa</name>
    <dbReference type="NCBI Taxonomy" id="92480"/>
    <lineage>
        <taxon>Eukaryota</taxon>
        <taxon>Viridiplantae</taxon>
        <taxon>Streptophyta</taxon>
        <taxon>Embryophyta</taxon>
        <taxon>Tracheophyta</taxon>
        <taxon>Spermatophyta</taxon>
        <taxon>Magnoliopsida</taxon>
        <taxon>eudicotyledons</taxon>
        <taxon>Gunneridae</taxon>
        <taxon>Pentapetalae</taxon>
        <taxon>rosids</taxon>
        <taxon>fabids</taxon>
        <taxon>Fabales</taxon>
        <taxon>Fabaceae</taxon>
        <taxon>Papilionoideae</taxon>
        <taxon>50 kb inversion clade</taxon>
        <taxon>NPAAA clade</taxon>
        <taxon>indigoferoid/millettioid clade</taxon>
        <taxon>Phaseoleae</taxon>
        <taxon>Sphenostylis</taxon>
    </lineage>
</organism>
<dbReference type="Gramene" id="rna-AYBTSS11_LOCUS18870">
    <property type="protein sequence ID" value="CAJ1961718.1"/>
    <property type="gene ID" value="gene-AYBTSS11_LOCUS18870"/>
</dbReference>
<proteinExistence type="predicted"/>
<name>A0AA86T338_9FABA</name>
<dbReference type="AlphaFoldDB" id="A0AA86T338"/>
<reference evidence="1" key="1">
    <citation type="submission" date="2023-10" db="EMBL/GenBank/DDBJ databases">
        <authorList>
            <person name="Domelevo Entfellner J.-B."/>
        </authorList>
    </citation>
    <scope>NUCLEOTIDE SEQUENCE</scope>
</reference>
<dbReference type="Proteomes" id="UP001189624">
    <property type="component" value="Chromosome 6"/>
</dbReference>
<keyword evidence="2" id="KW-1185">Reference proteome</keyword>
<accession>A0AA86T338</accession>
<sequence>MSSVPKVESFNIVPSVMERKLGLSNMGSPLEQHGPSIRRKIGGETVAVVVRNSCNDYTVGVKGGEIDRKIRHVSSIGKFRCFSVLEYICGLLSVAEGLKLKRDDITRAKVQTTKFRD</sequence>
<evidence type="ECO:0000313" key="2">
    <source>
        <dbReference type="Proteomes" id="UP001189624"/>
    </source>
</evidence>